<dbReference type="GO" id="GO:0006313">
    <property type="term" value="P:DNA transposition"/>
    <property type="evidence" value="ECO:0007669"/>
    <property type="project" value="UniProtKB-UniRule"/>
</dbReference>
<protein>
    <recommendedName>
        <fullName evidence="6">Mutator family transposase</fullName>
    </recommendedName>
</protein>
<dbReference type="PANTHER" id="PTHR33217">
    <property type="entry name" value="TRANSPOSASE FOR INSERTION SEQUENCE ELEMENT IS1081"/>
    <property type="match status" value="1"/>
</dbReference>
<organism evidence="8">
    <name type="scientific">Salmonella enterica subsp. houtenae serovar 45:g,z51:-</name>
    <dbReference type="NCBI Taxonomy" id="1967611"/>
    <lineage>
        <taxon>Bacteria</taxon>
        <taxon>Pseudomonadati</taxon>
        <taxon>Pseudomonadota</taxon>
        <taxon>Gammaproteobacteria</taxon>
        <taxon>Enterobacterales</taxon>
        <taxon>Enterobacteriaceae</taxon>
        <taxon>Salmonella</taxon>
    </lineage>
</organism>
<dbReference type="Pfam" id="PF00872">
    <property type="entry name" value="Transposase_mut"/>
    <property type="match status" value="1"/>
</dbReference>
<reference evidence="8" key="1">
    <citation type="journal article" date="2018" name="Genome Biol.">
        <title>SKESA: strategic k-mer extension for scrupulous assemblies.</title>
        <authorList>
            <person name="Souvorov A."/>
            <person name="Agarwala R."/>
            <person name="Lipman D.J."/>
        </authorList>
    </citation>
    <scope>NUCLEOTIDE SEQUENCE</scope>
    <source>
        <strain evidence="8">2584-68</strain>
    </source>
</reference>
<evidence type="ECO:0000256" key="5">
    <source>
        <dbReference type="ARBA" id="ARBA00023172"/>
    </source>
</evidence>
<dbReference type="GO" id="GO:0003677">
    <property type="term" value="F:DNA binding"/>
    <property type="evidence" value="ECO:0007669"/>
    <property type="project" value="UniProtKB-UniRule"/>
</dbReference>
<evidence type="ECO:0000256" key="4">
    <source>
        <dbReference type="ARBA" id="ARBA00023125"/>
    </source>
</evidence>
<evidence type="ECO:0000256" key="1">
    <source>
        <dbReference type="ARBA" id="ARBA00002190"/>
    </source>
</evidence>
<reference evidence="8" key="2">
    <citation type="submission" date="2018-07" db="EMBL/GenBank/DDBJ databases">
        <authorList>
            <consortium name="NCBI Pathogen Detection Project"/>
        </authorList>
    </citation>
    <scope>NUCLEOTIDE SEQUENCE</scope>
    <source>
        <strain evidence="8">2584-68</strain>
    </source>
</reference>
<dbReference type="InterPro" id="IPR001207">
    <property type="entry name" value="Transposase_mutator"/>
</dbReference>
<feature type="region of interest" description="Disordered" evidence="7">
    <location>
        <begin position="48"/>
        <end position="88"/>
    </location>
</feature>
<sequence length="151" mass="16931">MDEKQLQALANELAKNLKTPDDLNQFDRLLKKISVEAALNAEMTHHLGYDKNQPKPATNARNGYTQKTVITGDGPLELRTPRDRDGSFEPQLVKKNQTRITGMDNQILSLYAKGMTTREIAAAFKELYDADVSPALISKVTDAVMEQVIEW</sequence>
<dbReference type="AlphaFoldDB" id="A0A736VCZ1"/>
<keyword evidence="6" id="KW-0814">Transposable element</keyword>
<dbReference type="PANTHER" id="PTHR33217:SF5">
    <property type="entry name" value="MUTATOR FAMILY TRANSPOSASE"/>
    <property type="match status" value="1"/>
</dbReference>
<dbReference type="EMBL" id="DAATAH010000269">
    <property type="protein sequence ID" value="HAE7768198.1"/>
    <property type="molecule type" value="Genomic_DNA"/>
</dbReference>
<evidence type="ECO:0000256" key="2">
    <source>
        <dbReference type="ARBA" id="ARBA00010961"/>
    </source>
</evidence>
<evidence type="ECO:0000256" key="3">
    <source>
        <dbReference type="ARBA" id="ARBA00022578"/>
    </source>
</evidence>
<dbReference type="GO" id="GO:0004803">
    <property type="term" value="F:transposase activity"/>
    <property type="evidence" value="ECO:0007669"/>
    <property type="project" value="UniProtKB-UniRule"/>
</dbReference>
<feature type="non-terminal residue" evidence="8">
    <location>
        <position position="151"/>
    </location>
</feature>
<keyword evidence="4 6" id="KW-0238">DNA-binding</keyword>
<evidence type="ECO:0000313" key="8">
    <source>
        <dbReference type="EMBL" id="HAE7768198.1"/>
    </source>
</evidence>
<accession>A0A736VCZ1</accession>
<feature type="compositionally biased region" description="Polar residues" evidence="7">
    <location>
        <begin position="55"/>
        <end position="69"/>
    </location>
</feature>
<evidence type="ECO:0000256" key="7">
    <source>
        <dbReference type="SAM" id="MobiDB-lite"/>
    </source>
</evidence>
<name>A0A736VCZ1_SALHO</name>
<keyword evidence="5 6" id="KW-0233">DNA recombination</keyword>
<comment type="function">
    <text evidence="1 6">Required for the transposition of the insertion element.</text>
</comment>
<proteinExistence type="inferred from homology"/>
<gene>
    <name evidence="8" type="ORF">GNB58_005405</name>
</gene>
<comment type="similarity">
    <text evidence="2 6">Belongs to the transposase mutator family.</text>
</comment>
<comment type="caution">
    <text evidence="8">The sequence shown here is derived from an EMBL/GenBank/DDBJ whole genome shotgun (WGS) entry which is preliminary data.</text>
</comment>
<keyword evidence="3 6" id="KW-0815">Transposition</keyword>
<evidence type="ECO:0000256" key="6">
    <source>
        <dbReference type="RuleBase" id="RU365089"/>
    </source>
</evidence>